<gene>
    <name evidence="2" type="ORF">A3I42_01830</name>
</gene>
<protein>
    <recommendedName>
        <fullName evidence="4">Baseplate protein J-like domain-containing protein</fullName>
    </recommendedName>
</protein>
<reference evidence="2 3" key="1">
    <citation type="journal article" date="2016" name="Nat. Commun.">
        <title>Thousands of microbial genomes shed light on interconnected biogeochemical processes in an aquifer system.</title>
        <authorList>
            <person name="Anantharaman K."/>
            <person name="Brown C.T."/>
            <person name="Hug L.A."/>
            <person name="Sharon I."/>
            <person name="Castelle C.J."/>
            <person name="Probst A.J."/>
            <person name="Thomas B.C."/>
            <person name="Singh A."/>
            <person name="Wilkins M.J."/>
            <person name="Karaoz U."/>
            <person name="Brodie E.L."/>
            <person name="Williams K.H."/>
            <person name="Hubbard S.S."/>
            <person name="Banfield J.F."/>
        </authorList>
    </citation>
    <scope>NUCLEOTIDE SEQUENCE [LARGE SCALE GENOMIC DNA]</scope>
</reference>
<dbReference type="EMBL" id="MGER01000071">
    <property type="protein sequence ID" value="OGL87588.1"/>
    <property type="molecule type" value="Genomic_DNA"/>
</dbReference>
<keyword evidence="1" id="KW-1133">Transmembrane helix</keyword>
<feature type="transmembrane region" description="Helical" evidence="1">
    <location>
        <begin position="146"/>
        <end position="166"/>
    </location>
</feature>
<dbReference type="AlphaFoldDB" id="A0A1F7VBS0"/>
<comment type="caution">
    <text evidence="2">The sequence shown here is derived from an EMBL/GenBank/DDBJ whole genome shotgun (WGS) entry which is preliminary data.</text>
</comment>
<proteinExistence type="predicted"/>
<evidence type="ECO:0000256" key="1">
    <source>
        <dbReference type="SAM" id="Phobius"/>
    </source>
</evidence>
<keyword evidence="1" id="KW-0812">Transmembrane</keyword>
<sequence>MKRGMPPVSIGDDAAEISPQKEFMRVPDAVTLIFDEHGTPWELVKAVTRARSIRVEVTVPISHPCFQSAVAMEYLSTALLRIKKEIYFITHDPELQERLLQYGLSARAPRVLQELTEPPGRDHLIRSFFKQPMRSFQRKRKKYVRGWWFILFIALAVILFLFTAIAPRAHVTLIPDVKVIERKAGVFIDAEWRNQQRDAAHLRGKVLKEEGIYATTTPITDLSESGEKARGEVRIENQTGQEVILAPKTELLGDDGVAYVSESALTIPAAYVAEDTTIKFGTLIAMLMAKEPGVKGNRSSGRLMIPSLSPSKQQRIWAVITSPFTGGSDRMGKVVRQEHVVAVEPRLWEGLQQGLFETLESHLGDEWITAFPLVMATVTNVTVDPPFGTEADAVSLIMTGSMQALIFSSADAFRAFAADAHICGAIRNGKSETCAIRVDKVRTLDTEKGKGDADLVFSKVQTPPFDAAALSEKITGKSVQQARLTLLSLSGVKDVRISLRWSLRNYLPRDVRRITIEVSQNMP</sequence>
<keyword evidence="1" id="KW-0472">Membrane</keyword>
<evidence type="ECO:0008006" key="4">
    <source>
        <dbReference type="Google" id="ProtNLM"/>
    </source>
</evidence>
<accession>A0A1F7VBS0</accession>
<organism evidence="2 3">
    <name type="scientific">Candidatus Uhrbacteria bacterium RIFCSPLOWO2_02_FULL_49_11</name>
    <dbReference type="NCBI Taxonomy" id="1802409"/>
    <lineage>
        <taxon>Bacteria</taxon>
        <taxon>Candidatus Uhriibacteriota</taxon>
    </lineage>
</organism>
<dbReference type="Proteomes" id="UP000178264">
    <property type="component" value="Unassembled WGS sequence"/>
</dbReference>
<evidence type="ECO:0000313" key="3">
    <source>
        <dbReference type="Proteomes" id="UP000178264"/>
    </source>
</evidence>
<name>A0A1F7VBS0_9BACT</name>
<evidence type="ECO:0000313" key="2">
    <source>
        <dbReference type="EMBL" id="OGL87588.1"/>
    </source>
</evidence>